<evidence type="ECO:0000313" key="3">
    <source>
        <dbReference type="EMBL" id="KAG5186123.1"/>
    </source>
</evidence>
<feature type="compositionally biased region" description="Low complexity" evidence="2">
    <location>
        <begin position="11"/>
        <end position="27"/>
    </location>
</feature>
<accession>A0A835ZBX7</accession>
<evidence type="ECO:0000313" key="4">
    <source>
        <dbReference type="Proteomes" id="UP000664859"/>
    </source>
</evidence>
<dbReference type="Proteomes" id="UP000664859">
    <property type="component" value="Unassembled WGS sequence"/>
</dbReference>
<organism evidence="3 4">
    <name type="scientific">Tribonema minus</name>
    <dbReference type="NCBI Taxonomy" id="303371"/>
    <lineage>
        <taxon>Eukaryota</taxon>
        <taxon>Sar</taxon>
        <taxon>Stramenopiles</taxon>
        <taxon>Ochrophyta</taxon>
        <taxon>PX clade</taxon>
        <taxon>Xanthophyceae</taxon>
        <taxon>Tribonematales</taxon>
        <taxon>Tribonemataceae</taxon>
        <taxon>Tribonema</taxon>
    </lineage>
</organism>
<dbReference type="GO" id="GO:0003712">
    <property type="term" value="F:transcription coregulator activity"/>
    <property type="evidence" value="ECO:0007669"/>
    <property type="project" value="InterPro"/>
</dbReference>
<reference evidence="3" key="1">
    <citation type="submission" date="2021-02" db="EMBL/GenBank/DDBJ databases">
        <title>First Annotated Genome of the Yellow-green Alga Tribonema minus.</title>
        <authorList>
            <person name="Mahan K.M."/>
        </authorList>
    </citation>
    <scope>NUCLEOTIDE SEQUENCE</scope>
    <source>
        <strain evidence="3">UTEX B ZZ1240</strain>
    </source>
</reference>
<proteinExistence type="predicted"/>
<sequence>HRRTHAPQRPPSASARSAAAEQVAARQHSAERNQQRMTHLTSRWQSNQDRAHRRKILSRVVLYLQQRKPNARPEWIREVPRTAQRLENSLYRKAATFAEYNDMKTLHARLQQLALRLGHNARQAKLQA</sequence>
<dbReference type="InterPro" id="IPR036529">
    <property type="entry name" value="KIX_dom_sf"/>
</dbReference>
<protein>
    <submittedName>
        <fullName evidence="3">Uncharacterized protein</fullName>
    </submittedName>
</protein>
<evidence type="ECO:0000256" key="2">
    <source>
        <dbReference type="SAM" id="MobiDB-lite"/>
    </source>
</evidence>
<gene>
    <name evidence="3" type="ORF">JKP88DRAFT_155673</name>
</gene>
<feature type="region of interest" description="Disordered" evidence="2">
    <location>
        <begin position="1"/>
        <end position="51"/>
    </location>
</feature>
<dbReference type="EMBL" id="JAFCMP010000113">
    <property type="protein sequence ID" value="KAG5186123.1"/>
    <property type="molecule type" value="Genomic_DNA"/>
</dbReference>
<dbReference type="AlphaFoldDB" id="A0A835ZBX7"/>
<evidence type="ECO:0000256" key="1">
    <source>
        <dbReference type="ARBA" id="ARBA00023242"/>
    </source>
</evidence>
<feature type="non-terminal residue" evidence="3">
    <location>
        <position position="128"/>
    </location>
</feature>
<comment type="caution">
    <text evidence="3">The sequence shown here is derived from an EMBL/GenBank/DDBJ whole genome shotgun (WGS) entry which is preliminary data.</text>
</comment>
<dbReference type="GO" id="GO:0006355">
    <property type="term" value="P:regulation of DNA-templated transcription"/>
    <property type="evidence" value="ECO:0007669"/>
    <property type="project" value="InterPro"/>
</dbReference>
<name>A0A835ZBX7_9STRA</name>
<keyword evidence="1" id="KW-0539">Nucleus</keyword>
<keyword evidence="4" id="KW-1185">Reference proteome</keyword>
<feature type="compositionally biased region" description="Polar residues" evidence="2">
    <location>
        <begin position="35"/>
        <end position="48"/>
    </location>
</feature>
<dbReference type="Gene3D" id="1.10.246.20">
    <property type="entry name" value="Coactivator CBP, KIX domain"/>
    <property type="match status" value="1"/>
</dbReference>
<feature type="non-terminal residue" evidence="3">
    <location>
        <position position="1"/>
    </location>
</feature>